<dbReference type="FunFam" id="1.10.10.10:FF:000050">
    <property type="entry name" value="Cullin 4B"/>
    <property type="match status" value="1"/>
</dbReference>
<evidence type="ECO:0000256" key="9">
    <source>
        <dbReference type="ARBA" id="ARBA00023108"/>
    </source>
</evidence>
<feature type="non-terminal residue" evidence="16">
    <location>
        <position position="773"/>
    </location>
</feature>
<dbReference type="Gene3D" id="1.20.1310.10">
    <property type="entry name" value="Cullin Repeats"/>
    <property type="match status" value="4"/>
</dbReference>
<dbReference type="EMBL" id="VXBV01005792">
    <property type="protein sequence ID" value="NXO97762.1"/>
    <property type="molecule type" value="Genomic_DNA"/>
</dbReference>
<dbReference type="GO" id="GO:0051246">
    <property type="term" value="P:regulation of protein metabolic process"/>
    <property type="evidence" value="ECO:0007669"/>
    <property type="project" value="UniProtKB-ARBA"/>
</dbReference>
<dbReference type="GO" id="GO:0034644">
    <property type="term" value="P:cellular response to UV"/>
    <property type="evidence" value="ECO:0007669"/>
    <property type="project" value="UniProtKB-ARBA"/>
</dbReference>
<dbReference type="Pfam" id="PF00888">
    <property type="entry name" value="Cullin"/>
    <property type="match status" value="1"/>
</dbReference>
<keyword evidence="8" id="KW-0832">Ubl conjugation</keyword>
<dbReference type="PROSITE" id="PS50069">
    <property type="entry name" value="CULLIN_2"/>
    <property type="match status" value="1"/>
</dbReference>
<evidence type="ECO:0000256" key="14">
    <source>
        <dbReference type="SAM" id="MobiDB-lite"/>
    </source>
</evidence>
<evidence type="ECO:0000256" key="10">
    <source>
        <dbReference type="ARBA" id="ARBA00023204"/>
    </source>
</evidence>
<evidence type="ECO:0000256" key="2">
    <source>
        <dbReference type="ARBA" id="ARBA00006019"/>
    </source>
</evidence>
<evidence type="ECO:0000256" key="13">
    <source>
        <dbReference type="RuleBase" id="RU003829"/>
    </source>
</evidence>
<sequence length="773" mass="89548">MADEPQKKPHLSALVGHTNGLTKPASLTATRSTGGGGGGGGATASSKKLVIKNFRERPKLPDNYTQDTWQKLHEAVGAIQGSISIKYNLEELYQAVENLCSYKVSATLYKQLRQVCEEHVKAQILQFREYPFVMHRSNSLDSLLFLKKINKCWQDHCRQMIMIRSIFLFLDRTYVLQNSVLPSIWDMGLELFRNHIISDKQVQTKTIDGILLLIERERNGEAVDRSLLRSLLSMLSDLQVYKESFEQRFLEETNCLYAAEGQRLMQEREVPEYLHHVNKRLEEEGDRVITYLDHSTQKPLIACVEKQLLGEHLSAILQKGLDSLLDENRISDLTQTYQLFSRVKGGQQILLQHWSEYIKNFGTTIVVNPEKDKDMVQELLDFKDKVDHIIEVCFQKNEKFINLMKESFETFINKRPNKPAELIAKYVDSKLRAGNKEATDEELERILDKIMIIFRFIHGKDVFEAFYKKDLAKRLLVGKSASVDAEKSMLSKLKHECGAAFTSKLEGMFKDMELSKDVMVQFKQYMQNQSDPGNIDLTVNILTMGYWPTYTPMEVHLNSEMIKLQEVFKTFYLGKHSGRKLQWQTTLGHAVLKAEFKEGKKEFQVSLFQTLVLLMFNEGDEFSFEEIKMATGVEDSELRRTLQSLACGKARVLMKNPKGKDVEDGDKFIFNGDFKHKLFRIKINQIQMKETVEEQVSTTERVFQDRQYQIDAAIVRIMKMRKTLGHNLLVSELYNQLKFPVKPGDLKKRIESLIDRDYMERDKDNPNQYHYVA</sequence>
<comment type="caution">
    <text evidence="16">The sequence shown here is derived from an EMBL/GenBank/DDBJ whole genome shotgun (WGS) entry which is preliminary data.</text>
</comment>
<evidence type="ECO:0000313" key="16">
    <source>
        <dbReference type="EMBL" id="NXO97762.1"/>
    </source>
</evidence>
<dbReference type="SUPFAM" id="SSF46785">
    <property type="entry name" value="Winged helix' DNA-binding domain"/>
    <property type="match status" value="1"/>
</dbReference>
<evidence type="ECO:0000256" key="12">
    <source>
        <dbReference type="PROSITE-ProRule" id="PRU00330"/>
    </source>
</evidence>
<feature type="domain" description="Cullin family profile" evidence="15">
    <location>
        <begin position="418"/>
        <end position="646"/>
    </location>
</feature>
<evidence type="ECO:0000256" key="3">
    <source>
        <dbReference type="ARBA" id="ARBA00022499"/>
    </source>
</evidence>
<comment type="similarity">
    <text evidence="2 12 13">Belongs to the cullin family.</text>
</comment>
<evidence type="ECO:0000256" key="5">
    <source>
        <dbReference type="ARBA" id="ARBA00022581"/>
    </source>
</evidence>
<dbReference type="GO" id="GO:0032502">
    <property type="term" value="P:developmental process"/>
    <property type="evidence" value="ECO:0007669"/>
    <property type="project" value="UniProtKB-ARBA"/>
</dbReference>
<dbReference type="FunFam" id="3.30.230.130:FF:000001">
    <property type="entry name" value="Cullin 4A"/>
    <property type="match status" value="1"/>
</dbReference>
<keyword evidence="9" id="KW-0090">Biological rhythms</keyword>
<accession>A0A7L1WIY5</accession>
<dbReference type="Gene3D" id="1.10.10.10">
    <property type="entry name" value="Winged helix-like DNA-binding domain superfamily/Winged helix DNA-binding domain"/>
    <property type="match status" value="1"/>
</dbReference>
<keyword evidence="4" id="KW-0597">Phosphoprotein</keyword>
<dbReference type="GO" id="GO:0006281">
    <property type="term" value="P:DNA repair"/>
    <property type="evidence" value="ECO:0007669"/>
    <property type="project" value="UniProtKB-KW"/>
</dbReference>
<evidence type="ECO:0000256" key="4">
    <source>
        <dbReference type="ARBA" id="ARBA00022553"/>
    </source>
</evidence>
<evidence type="ECO:0000256" key="7">
    <source>
        <dbReference type="ARBA" id="ARBA00022786"/>
    </source>
</evidence>
<keyword evidence="5" id="KW-0945">Host-virus interaction</keyword>
<evidence type="ECO:0000256" key="8">
    <source>
        <dbReference type="ARBA" id="ARBA00022843"/>
    </source>
</evidence>
<dbReference type="AlphaFoldDB" id="A0A7L1WIY5"/>
<proteinExistence type="inferred from homology"/>
<feature type="compositionally biased region" description="Gly residues" evidence="14">
    <location>
        <begin position="33"/>
        <end position="42"/>
    </location>
</feature>
<dbReference type="SUPFAM" id="SSF75632">
    <property type="entry name" value="Cullin homology domain"/>
    <property type="match status" value="1"/>
</dbReference>
<organism evidence="16 17">
    <name type="scientific">Certhia brachydactyla</name>
    <name type="common">short-toed tree-creeper</name>
    <dbReference type="NCBI Taxonomy" id="73330"/>
    <lineage>
        <taxon>Eukaryota</taxon>
        <taxon>Metazoa</taxon>
        <taxon>Chordata</taxon>
        <taxon>Craniata</taxon>
        <taxon>Vertebrata</taxon>
        <taxon>Euteleostomi</taxon>
        <taxon>Archelosauria</taxon>
        <taxon>Archosauria</taxon>
        <taxon>Dinosauria</taxon>
        <taxon>Saurischia</taxon>
        <taxon>Theropoda</taxon>
        <taxon>Coelurosauria</taxon>
        <taxon>Aves</taxon>
        <taxon>Neognathae</taxon>
        <taxon>Neoaves</taxon>
        <taxon>Telluraves</taxon>
        <taxon>Australaves</taxon>
        <taxon>Passeriformes</taxon>
        <taxon>Certhiidae</taxon>
        <taxon>Certhiinae</taxon>
        <taxon>Certhia</taxon>
    </lineage>
</organism>
<dbReference type="InterPro" id="IPR016159">
    <property type="entry name" value="Cullin_repeat-like_dom_sf"/>
</dbReference>
<dbReference type="InterPro" id="IPR059120">
    <property type="entry name" value="Cullin-like_AB"/>
</dbReference>
<evidence type="ECO:0000256" key="6">
    <source>
        <dbReference type="ARBA" id="ARBA00022763"/>
    </source>
</evidence>
<dbReference type="FunFam" id="1.20.1310.10:FF:000004">
    <property type="entry name" value="Cullin 4B"/>
    <property type="match status" value="1"/>
</dbReference>
<dbReference type="Pfam" id="PF10557">
    <property type="entry name" value="Cullin_Nedd8"/>
    <property type="match status" value="1"/>
</dbReference>
<dbReference type="GO" id="GO:0043161">
    <property type="term" value="P:proteasome-mediated ubiquitin-dependent protein catabolic process"/>
    <property type="evidence" value="ECO:0007669"/>
    <property type="project" value="UniProtKB-ARBA"/>
</dbReference>
<dbReference type="OrthoDB" id="27073at2759"/>
<dbReference type="InterPro" id="IPR001373">
    <property type="entry name" value="Cullin_N"/>
</dbReference>
<feature type="region of interest" description="Disordered" evidence="14">
    <location>
        <begin position="16"/>
        <end position="44"/>
    </location>
</feature>
<keyword evidence="10" id="KW-0234">DNA repair</keyword>
<dbReference type="GO" id="GO:0042254">
    <property type="term" value="P:ribosome biogenesis"/>
    <property type="evidence" value="ECO:0007669"/>
    <property type="project" value="UniProtKB-ARBA"/>
</dbReference>
<evidence type="ECO:0000256" key="11">
    <source>
        <dbReference type="ARBA" id="ARBA00068304"/>
    </source>
</evidence>
<dbReference type="InterPro" id="IPR016157">
    <property type="entry name" value="Cullin_CS"/>
</dbReference>
<keyword evidence="6" id="KW-0227">DNA damage</keyword>
<dbReference type="GO" id="GO:0031625">
    <property type="term" value="F:ubiquitin protein ligase binding"/>
    <property type="evidence" value="ECO:0007669"/>
    <property type="project" value="InterPro"/>
</dbReference>
<dbReference type="InterPro" id="IPR036317">
    <property type="entry name" value="Cullin_homology_sf"/>
</dbReference>
<dbReference type="FunFam" id="1.20.1310.10:FF:000010">
    <property type="entry name" value="Cullin 4B"/>
    <property type="match status" value="1"/>
</dbReference>
<dbReference type="FunFam" id="1.20.1310.10:FF:000008">
    <property type="entry name" value="Cullin 4B"/>
    <property type="match status" value="1"/>
</dbReference>
<dbReference type="GO" id="GO:0048511">
    <property type="term" value="P:rhythmic process"/>
    <property type="evidence" value="ECO:0007669"/>
    <property type="project" value="UniProtKB-KW"/>
</dbReference>
<dbReference type="PROSITE" id="PS01256">
    <property type="entry name" value="CULLIN_1"/>
    <property type="match status" value="1"/>
</dbReference>
<keyword evidence="17" id="KW-1185">Reference proteome</keyword>
<keyword evidence="3" id="KW-1017">Isopeptide bond</keyword>
<dbReference type="Proteomes" id="UP000536092">
    <property type="component" value="Unassembled WGS sequence"/>
</dbReference>
<evidence type="ECO:0000259" key="15">
    <source>
        <dbReference type="PROSITE" id="PS50069"/>
    </source>
</evidence>
<dbReference type="InterPro" id="IPR036388">
    <property type="entry name" value="WH-like_DNA-bd_sf"/>
</dbReference>
<keyword evidence="7" id="KW-0833">Ubl conjugation pathway</keyword>
<dbReference type="UniPathway" id="UPA00143"/>
<dbReference type="SMART" id="SM00884">
    <property type="entry name" value="Cullin_Nedd8"/>
    <property type="match status" value="1"/>
</dbReference>
<dbReference type="InterPro" id="IPR019559">
    <property type="entry name" value="Cullin_neddylation_domain"/>
</dbReference>
<reference evidence="16 17" key="1">
    <citation type="submission" date="2019-09" db="EMBL/GenBank/DDBJ databases">
        <title>Bird 10,000 Genomes (B10K) Project - Family phase.</title>
        <authorList>
            <person name="Zhang G."/>
        </authorList>
    </citation>
    <scope>NUCLEOTIDE SEQUENCE [LARGE SCALE GENOMIC DNA]</scope>
    <source>
        <strain evidence="16">B10K-DU-002-20</strain>
        <tissue evidence="16">Muscle</tissue>
    </source>
</reference>
<dbReference type="GO" id="GO:0016567">
    <property type="term" value="P:protein ubiquitination"/>
    <property type="evidence" value="ECO:0007669"/>
    <property type="project" value="UniProtKB-UniPathway"/>
</dbReference>
<dbReference type="GO" id="GO:0031464">
    <property type="term" value="C:Cul4A-RING E3 ubiquitin ligase complex"/>
    <property type="evidence" value="ECO:0007669"/>
    <property type="project" value="UniProtKB-ARBA"/>
</dbReference>
<comment type="pathway">
    <text evidence="1">Protein modification; protein ubiquitination.</text>
</comment>
<dbReference type="SMART" id="SM00182">
    <property type="entry name" value="CULLIN"/>
    <property type="match status" value="1"/>
</dbReference>
<name>A0A7L1WIY5_9PASS</name>
<dbReference type="Pfam" id="PF26557">
    <property type="entry name" value="Cullin_AB"/>
    <property type="match status" value="1"/>
</dbReference>
<gene>
    <name evidence="16" type="primary">Cul4a</name>
    <name evidence="16" type="ORF">CERBRA_R11129</name>
</gene>
<dbReference type="InterPro" id="IPR016158">
    <property type="entry name" value="Cullin_homology"/>
</dbReference>
<protein>
    <recommendedName>
        <fullName evidence="11">Cullin-4A</fullName>
    </recommendedName>
</protein>
<dbReference type="Gene3D" id="3.30.230.130">
    <property type="entry name" value="Cullin, Chain C, Domain 2"/>
    <property type="match status" value="1"/>
</dbReference>
<evidence type="ECO:0000313" key="17">
    <source>
        <dbReference type="Proteomes" id="UP000536092"/>
    </source>
</evidence>
<dbReference type="PANTHER" id="PTHR11932">
    <property type="entry name" value="CULLIN"/>
    <property type="match status" value="1"/>
</dbReference>
<feature type="non-terminal residue" evidence="16">
    <location>
        <position position="1"/>
    </location>
</feature>
<dbReference type="FunFam" id="1.20.1310.10:FF:000003">
    <property type="entry name" value="Cullin 4A"/>
    <property type="match status" value="1"/>
</dbReference>
<dbReference type="InterPro" id="IPR036390">
    <property type="entry name" value="WH_DNA-bd_sf"/>
</dbReference>
<evidence type="ECO:0000256" key="1">
    <source>
        <dbReference type="ARBA" id="ARBA00004906"/>
    </source>
</evidence>
<dbReference type="InterPro" id="IPR045093">
    <property type="entry name" value="Cullin"/>
</dbReference>
<dbReference type="SUPFAM" id="SSF74788">
    <property type="entry name" value="Cullin repeat-like"/>
    <property type="match status" value="1"/>
</dbReference>